<evidence type="ECO:0000256" key="1">
    <source>
        <dbReference type="SAM" id="SignalP"/>
    </source>
</evidence>
<dbReference type="KEGG" id="pseb:EOK75_15720"/>
<feature type="domain" description="ABC-type transport auxiliary lipoprotein component" evidence="2">
    <location>
        <begin position="29"/>
        <end position="182"/>
    </location>
</feature>
<dbReference type="OrthoDB" id="7858211at2"/>
<dbReference type="Proteomes" id="UP000298631">
    <property type="component" value="Plasmid unnamed1"/>
</dbReference>
<dbReference type="EMBL" id="CP039965">
    <property type="protein sequence ID" value="QCO57209.1"/>
    <property type="molecule type" value="Genomic_DNA"/>
</dbReference>
<reference evidence="3 4" key="1">
    <citation type="submission" date="2019-05" db="EMBL/GenBank/DDBJ databases">
        <title>Pseudorhodobacter turbinis sp. nov., isolated from the gut of the Korean turban shell.</title>
        <authorList>
            <person name="Jeong Y.-S."/>
            <person name="Kang W.-R."/>
            <person name="Bae J.-W."/>
        </authorList>
    </citation>
    <scope>NUCLEOTIDE SEQUENCE [LARGE SCALE GENOMIC DNA]</scope>
    <source>
        <strain evidence="3 4">S12M18</strain>
        <plasmid evidence="3 4">unnamed1</plasmid>
    </source>
</reference>
<proteinExistence type="predicted"/>
<geneLocation type="plasmid" evidence="3 4">
    <name>unnamed1</name>
</geneLocation>
<dbReference type="SUPFAM" id="SSF159594">
    <property type="entry name" value="XCC0632-like"/>
    <property type="match status" value="1"/>
</dbReference>
<dbReference type="Pfam" id="PF03886">
    <property type="entry name" value="ABC_trans_aux"/>
    <property type="match status" value="1"/>
</dbReference>
<gene>
    <name evidence="3" type="ORF">EOK75_15720</name>
</gene>
<protein>
    <submittedName>
        <fullName evidence="3">Membrane integrity-associated transporter subunit PqiC</fullName>
    </submittedName>
</protein>
<keyword evidence="3" id="KW-0614">Plasmid</keyword>
<keyword evidence="4" id="KW-1185">Reference proteome</keyword>
<feature type="chain" id="PRO_5020776631" evidence="1">
    <location>
        <begin position="19"/>
        <end position="188"/>
    </location>
</feature>
<evidence type="ECO:0000313" key="4">
    <source>
        <dbReference type="Proteomes" id="UP000298631"/>
    </source>
</evidence>
<dbReference type="Gene3D" id="3.40.50.10610">
    <property type="entry name" value="ABC-type transport auxiliary lipoprotein component"/>
    <property type="match status" value="1"/>
</dbReference>
<organism evidence="3 4">
    <name type="scientific">Pseudorhodobacter turbinis</name>
    <dbReference type="NCBI Taxonomy" id="2500533"/>
    <lineage>
        <taxon>Bacteria</taxon>
        <taxon>Pseudomonadati</taxon>
        <taxon>Pseudomonadota</taxon>
        <taxon>Alphaproteobacteria</taxon>
        <taxon>Rhodobacterales</taxon>
        <taxon>Paracoccaceae</taxon>
        <taxon>Pseudorhodobacter</taxon>
    </lineage>
</organism>
<sequence length="188" mass="19796">MTLRIAAITLATALPLFACGDTNARFPIAAPTETSQTRVAVRSIEVREVSLPAYAAASEIVVEQEDGALTVVSKAIWADDPVRGVTGALARSLDLRSTANVAAEPWPLADAADARLEVRIDRMIAKMDGQFELSGQFAIAAPRGAIRETIQRFTVTAPMTDNSPAAVAQATGVAIDNLAAVIIKKLGR</sequence>
<dbReference type="AlphaFoldDB" id="A0A4P8EJQ3"/>
<accession>A0A4P8EJQ3</accession>
<evidence type="ECO:0000259" key="2">
    <source>
        <dbReference type="Pfam" id="PF03886"/>
    </source>
</evidence>
<feature type="signal peptide" evidence="1">
    <location>
        <begin position="1"/>
        <end position="18"/>
    </location>
</feature>
<dbReference type="RefSeq" id="WP_137195013.1">
    <property type="nucleotide sequence ID" value="NZ_CP039965.1"/>
</dbReference>
<dbReference type="InterPro" id="IPR005586">
    <property type="entry name" value="ABC_trans_aux"/>
</dbReference>
<name>A0A4P8EJQ3_9RHOB</name>
<evidence type="ECO:0000313" key="3">
    <source>
        <dbReference type="EMBL" id="QCO57209.1"/>
    </source>
</evidence>
<keyword evidence="1" id="KW-0732">Signal</keyword>